<dbReference type="RefSeq" id="XP_006568571.2">
    <property type="nucleotide sequence ID" value="XM_006568508.3"/>
</dbReference>
<dbReference type="InterPro" id="IPR036265">
    <property type="entry name" value="HIT-like_sf"/>
</dbReference>
<dbReference type="Pfam" id="PF11969">
    <property type="entry name" value="DcpS_C"/>
    <property type="match status" value="1"/>
</dbReference>
<dbReference type="GO" id="GO:0000932">
    <property type="term" value="C:P-body"/>
    <property type="evidence" value="ECO:0007669"/>
    <property type="project" value="TreeGrafter"/>
</dbReference>
<dbReference type="Proteomes" id="UP000005203">
    <property type="component" value="Linkage group LG8"/>
</dbReference>
<dbReference type="AlphaFoldDB" id="A0A7M7RAQ0"/>
<evidence type="ECO:0000256" key="9">
    <source>
        <dbReference type="PIRSR" id="PIRSR028973-1"/>
    </source>
</evidence>
<dbReference type="KEGG" id="ame:552284"/>
<dbReference type="RefSeq" id="XP_006568569.2">
    <property type="nucleotide sequence ID" value="XM_006568506.3"/>
</dbReference>
<dbReference type="PIRSF" id="PIRSF028973">
    <property type="entry name" value="Scavenger_mRNA_decap_enz"/>
    <property type="match status" value="1"/>
</dbReference>
<dbReference type="SUPFAM" id="SSF54197">
    <property type="entry name" value="HIT-like"/>
    <property type="match status" value="1"/>
</dbReference>
<sequence>MSSTMAEISSNNSADECPPTKKAKIQIENTSKNVNSIHETEFCSSIFNIKKILQNNCMRKQICIEGVFKGFEDSAVIILEKQNFSDDEQSMTELFNKDTVFHKLYNNDIYGNYECFPLKKFNGINATIIHPATEKHIEKFRRKELHIIDETYELYQKITLPYIESSSFSIEWIYNILEHKAEQDKIIYEDKDEKTGFIIVNDLKWDGQPNTLKLIALPFQKIRSIRELNAFHLPLLKNIREAGTAVIAKKFNISASQLRIYLHYQPSYYYLHVHFAYLMFETPGIYVEKAHLLSTVIRNIELMSDYYMKATLSYVVAEQDPLYIKFLEEGIINEVKSKNTED</sequence>
<dbReference type="RefSeq" id="XP_624663.4">
    <property type="nucleotide sequence ID" value="XM_624660.6"/>
</dbReference>
<evidence type="ECO:0000256" key="4">
    <source>
        <dbReference type="ARBA" id="ARBA00015636"/>
    </source>
</evidence>
<comment type="similarity">
    <text evidence="2 8">Belongs to the HIT family.</text>
</comment>
<gene>
    <name evidence="13 14 15 16" type="primary">LOC552284</name>
</gene>
<reference evidence="11" key="1">
    <citation type="submission" date="2021-01" db="UniProtKB">
        <authorList>
            <consortium name="EnsemblMetazoa"/>
        </authorList>
    </citation>
    <scope>IDENTIFICATION</scope>
    <source>
        <strain evidence="11">DH4</strain>
    </source>
</reference>
<reference evidence="13 14" key="2">
    <citation type="submission" date="2025-04" db="UniProtKB">
        <authorList>
            <consortium name="RefSeq"/>
        </authorList>
    </citation>
    <scope>IDENTIFICATION</scope>
    <source>
        <strain evidence="13 14">DH4</strain>
        <tissue evidence="13 14">Whole body</tissue>
    </source>
</reference>
<keyword evidence="12" id="KW-1185">Reference proteome</keyword>
<dbReference type="GO" id="GO:0000340">
    <property type="term" value="F:RNA 7-methylguanosine cap binding"/>
    <property type="evidence" value="ECO:0007669"/>
    <property type="project" value="UniProtKB-UniRule"/>
</dbReference>
<protein>
    <recommendedName>
        <fullName evidence="4 8">m7GpppX diphosphatase</fullName>
        <ecNumber evidence="3 8">3.6.1.59</ecNumber>
    </recommendedName>
</protein>
<name>A0A7M7RAQ0_APIME</name>
<accession>A0A7M7H1N2</accession>
<evidence type="ECO:0000256" key="1">
    <source>
        <dbReference type="ARBA" id="ARBA00004123"/>
    </source>
</evidence>
<dbReference type="GeneID" id="552284"/>
<accession>A0A8B6Z710</accession>
<organism evidence="11">
    <name type="scientific">Apis mellifera</name>
    <name type="common">Honeybee</name>
    <dbReference type="NCBI Taxonomy" id="7460"/>
    <lineage>
        <taxon>Eukaryota</taxon>
        <taxon>Metazoa</taxon>
        <taxon>Ecdysozoa</taxon>
        <taxon>Arthropoda</taxon>
        <taxon>Hexapoda</taxon>
        <taxon>Insecta</taxon>
        <taxon>Pterygota</taxon>
        <taxon>Neoptera</taxon>
        <taxon>Endopterygota</taxon>
        <taxon>Hymenoptera</taxon>
        <taxon>Apocrita</taxon>
        <taxon>Aculeata</taxon>
        <taxon>Apoidea</taxon>
        <taxon>Anthophila</taxon>
        <taxon>Apidae</taxon>
        <taxon>Apis</taxon>
    </lineage>
</organism>
<evidence type="ECO:0000313" key="12">
    <source>
        <dbReference type="Proteomes" id="UP000005203"/>
    </source>
</evidence>
<accession>A0A7M7RAQ0</accession>
<dbReference type="InterPro" id="IPR008594">
    <property type="entry name" value="DcpS/DCS2"/>
</dbReference>
<feature type="region of interest" description="Disordered" evidence="10">
    <location>
        <begin position="1"/>
        <end position="22"/>
    </location>
</feature>
<evidence type="ECO:0000313" key="15">
    <source>
        <dbReference type="RefSeq" id="XP_006568571.2"/>
    </source>
</evidence>
<dbReference type="CTD" id="28960"/>
<evidence type="ECO:0000256" key="8">
    <source>
        <dbReference type="PIRNR" id="PIRNR028973"/>
    </source>
</evidence>
<proteinExistence type="inferred from homology"/>
<feature type="active site" description="Nucleophile" evidence="9">
    <location>
        <position position="272"/>
    </location>
</feature>
<dbReference type="PANTHER" id="PTHR12978">
    <property type="entry name" value="HISTIDINE TRIAD HIT PROTEIN MEMBER"/>
    <property type="match status" value="1"/>
</dbReference>
<comment type="catalytic activity">
    <reaction evidence="7 8">
        <text>a 5'-end (N(7)-methyl 5'-triphosphoguanosine)-ribonucleoside in mRNA + H2O = N(7)-methyl-GMP + a 5'-end diphospho-ribonucleoside in mRNA + 2 H(+)</text>
        <dbReference type="Rhea" id="RHEA:65388"/>
        <dbReference type="Rhea" id="RHEA-COMP:17165"/>
        <dbReference type="Rhea" id="RHEA-COMP:17167"/>
        <dbReference type="ChEBI" id="CHEBI:15377"/>
        <dbReference type="ChEBI" id="CHEBI:15378"/>
        <dbReference type="ChEBI" id="CHEBI:58285"/>
        <dbReference type="ChEBI" id="CHEBI:156461"/>
        <dbReference type="ChEBI" id="CHEBI:167616"/>
        <dbReference type="EC" id="3.6.1.59"/>
    </reaction>
</comment>
<evidence type="ECO:0000313" key="13">
    <source>
        <dbReference type="RefSeq" id="XP_006568569.2"/>
    </source>
</evidence>
<dbReference type="EnsemblMetazoa" id="XM_006568508">
    <property type="protein sequence ID" value="XP_006568571"/>
    <property type="gene ID" value="LOC552284"/>
</dbReference>
<dbReference type="FunFam" id="3.30.428.10:FF:000006">
    <property type="entry name" value="m7GpppX diphosphatase"/>
    <property type="match status" value="1"/>
</dbReference>
<evidence type="ECO:0000256" key="3">
    <source>
        <dbReference type="ARBA" id="ARBA00012520"/>
    </source>
</evidence>
<evidence type="ECO:0000256" key="2">
    <source>
        <dbReference type="ARBA" id="ARBA00010208"/>
    </source>
</evidence>
<dbReference type="GO" id="GO:0006397">
    <property type="term" value="P:mRNA processing"/>
    <property type="evidence" value="ECO:0007669"/>
    <property type="project" value="UniProtKB-KW"/>
</dbReference>
<dbReference type="InterPro" id="IPR011145">
    <property type="entry name" value="Scavenger_mRNA_decap_enz_N"/>
</dbReference>
<accession>A0A8B6Z5J7</accession>
<evidence type="ECO:0000256" key="10">
    <source>
        <dbReference type="SAM" id="MobiDB-lite"/>
    </source>
</evidence>
<keyword evidence="8" id="KW-0507">mRNA processing</keyword>
<dbReference type="Gene3D" id="3.30.200.40">
    <property type="entry name" value="Scavenger mRNA decapping enzyme, N-terminal domain"/>
    <property type="match status" value="1"/>
</dbReference>
<dbReference type="GO" id="GO:0140932">
    <property type="term" value="F:5'-(N(7)-methyl 5'-triphosphoguanosine)-[mRNA] diphosphatase activity"/>
    <property type="evidence" value="ECO:0007669"/>
    <property type="project" value="UniProtKB-EC"/>
</dbReference>
<evidence type="ECO:0000256" key="5">
    <source>
        <dbReference type="ARBA" id="ARBA00022801"/>
    </source>
</evidence>
<evidence type="ECO:0000313" key="14">
    <source>
        <dbReference type="RefSeq" id="XP_006568570.2"/>
    </source>
</evidence>
<dbReference type="EnsemblMetazoa" id="XM_006568507">
    <property type="protein sequence ID" value="XP_006568570"/>
    <property type="gene ID" value="LOC552284"/>
</dbReference>
<dbReference type="EnsemblMetazoa" id="XM_624660">
    <property type="protein sequence ID" value="XP_624663"/>
    <property type="gene ID" value="LOC552284"/>
</dbReference>
<evidence type="ECO:0000313" key="11">
    <source>
        <dbReference type="EnsemblMetazoa" id="XP_624663"/>
    </source>
</evidence>
<keyword evidence="5 8" id="KW-0378">Hydrolase</keyword>
<evidence type="ECO:0000313" key="16">
    <source>
        <dbReference type="RefSeq" id="XP_624663.4"/>
    </source>
</evidence>
<dbReference type="RefSeq" id="XP_006568570.2">
    <property type="nucleotide sequence ID" value="XM_006568507.3"/>
</dbReference>
<keyword evidence="6 8" id="KW-0539">Nucleus</keyword>
<feature type="compositionally biased region" description="Polar residues" evidence="10">
    <location>
        <begin position="1"/>
        <end position="14"/>
    </location>
</feature>
<dbReference type="PANTHER" id="PTHR12978:SF0">
    <property type="entry name" value="M7GPPPX DIPHOSPHATASE"/>
    <property type="match status" value="1"/>
</dbReference>
<dbReference type="OrthoDB" id="10264956at2759"/>
<evidence type="ECO:0000256" key="7">
    <source>
        <dbReference type="ARBA" id="ARBA00048222"/>
    </source>
</evidence>
<evidence type="ECO:0000256" key="6">
    <source>
        <dbReference type="ARBA" id="ARBA00023242"/>
    </source>
</evidence>
<dbReference type="Gene3D" id="3.30.428.10">
    <property type="entry name" value="HIT-like"/>
    <property type="match status" value="1"/>
</dbReference>
<dbReference type="Pfam" id="PF05652">
    <property type="entry name" value="DcpS"/>
    <property type="match status" value="1"/>
</dbReference>
<dbReference type="SUPFAM" id="SSF102860">
    <property type="entry name" value="mRNA decapping enzyme DcpS N-terminal domain"/>
    <property type="match status" value="1"/>
</dbReference>
<dbReference type="GO" id="GO:0005634">
    <property type="term" value="C:nucleus"/>
    <property type="evidence" value="ECO:0007669"/>
    <property type="project" value="UniProtKB-SubCell"/>
</dbReference>
<dbReference type="GO" id="GO:0000290">
    <property type="term" value="P:deadenylation-dependent decapping of nuclear-transcribed mRNA"/>
    <property type="evidence" value="ECO:0007669"/>
    <property type="project" value="UniProtKB-UniRule"/>
</dbReference>
<dbReference type="EnsemblMetazoa" id="XM_006568506">
    <property type="protein sequence ID" value="XP_006568569"/>
    <property type="gene ID" value="LOC552284"/>
</dbReference>
<dbReference type="EC" id="3.6.1.59" evidence="3 8"/>
<comment type="function">
    <text evidence="8">Decapping scavenger enzyme that catalyzes the cleavage of a residual cap structure following the degradation of mRNAs by the 3'-&gt;5' exosome-mediated mRNA decay pathway.</text>
</comment>
<comment type="subcellular location">
    <subcellularLocation>
        <location evidence="1 8">Nucleus</location>
    </subcellularLocation>
</comment>